<dbReference type="PIRSF" id="PIRSF000370">
    <property type="entry name" value="QueE"/>
    <property type="match status" value="1"/>
</dbReference>
<feature type="binding site" evidence="8">
    <location>
        <position position="39"/>
    </location>
    <ligand>
        <name>[4Fe-4S] cluster</name>
        <dbReference type="ChEBI" id="CHEBI:49883"/>
        <note>4Fe-4S-S-AdoMet</note>
    </ligand>
</feature>
<evidence type="ECO:0000313" key="11">
    <source>
        <dbReference type="Proteomes" id="UP000003860"/>
    </source>
</evidence>
<feature type="binding site" evidence="8">
    <location>
        <position position="46"/>
    </location>
    <ligand>
        <name>[4Fe-4S] cluster</name>
        <dbReference type="ChEBI" id="CHEBI:49883"/>
        <note>4Fe-4S-S-AdoMet</note>
    </ligand>
</feature>
<proteinExistence type="inferred from homology"/>
<keyword evidence="11" id="KW-1185">Reference proteome</keyword>
<accession>F1TE88</accession>
<dbReference type="GO" id="GO:0008616">
    <property type="term" value="P:tRNA queuosine(34) biosynthetic process"/>
    <property type="evidence" value="ECO:0007669"/>
    <property type="project" value="UniProtKB-UniRule"/>
</dbReference>
<comment type="caution">
    <text evidence="10">The sequence shown here is derived from an EMBL/GenBank/DDBJ whole genome shotgun (WGS) entry which is preliminary data.</text>
</comment>
<dbReference type="SUPFAM" id="SSF102114">
    <property type="entry name" value="Radical SAM enzymes"/>
    <property type="match status" value="1"/>
</dbReference>
<feature type="binding site" evidence="8">
    <location>
        <position position="48"/>
    </location>
    <ligand>
        <name>Mg(2+)</name>
        <dbReference type="ChEBI" id="CHEBI:18420"/>
    </ligand>
</feature>
<dbReference type="SFLD" id="SFLDS00029">
    <property type="entry name" value="Radical_SAM"/>
    <property type="match status" value="1"/>
</dbReference>
<organism evidence="10 11">
    <name type="scientific">Ruminiclostridium papyrosolvens DSM 2782</name>
    <dbReference type="NCBI Taxonomy" id="588581"/>
    <lineage>
        <taxon>Bacteria</taxon>
        <taxon>Bacillati</taxon>
        <taxon>Bacillota</taxon>
        <taxon>Clostridia</taxon>
        <taxon>Eubacteriales</taxon>
        <taxon>Oscillospiraceae</taxon>
        <taxon>Ruminiclostridium</taxon>
    </lineage>
</organism>
<dbReference type="InterPro" id="IPR013785">
    <property type="entry name" value="Aldolase_TIM"/>
</dbReference>
<keyword evidence="4 8" id="KW-0460">Magnesium</keyword>
<dbReference type="GO" id="GO:0016840">
    <property type="term" value="F:carbon-nitrogen lyase activity"/>
    <property type="evidence" value="ECO:0007669"/>
    <property type="project" value="UniProtKB-UniRule"/>
</dbReference>
<dbReference type="PANTHER" id="PTHR42836:SF1">
    <property type="entry name" value="7-CARBOXY-7-DEAZAGUANINE SYNTHASE"/>
    <property type="match status" value="1"/>
</dbReference>
<comment type="pathway">
    <text evidence="8">Purine metabolism; 7-cyano-7-deazaguanine biosynthesis.</text>
</comment>
<evidence type="ECO:0000313" key="10">
    <source>
        <dbReference type="EMBL" id="EGD47054.1"/>
    </source>
</evidence>
<dbReference type="eggNOG" id="COG0602">
    <property type="taxonomic scope" value="Bacteria"/>
</dbReference>
<comment type="cofactor">
    <cofactor evidence="8">
        <name>[4Fe-4S] cluster</name>
        <dbReference type="ChEBI" id="CHEBI:49883"/>
    </cofactor>
    <text evidence="8">Binds 1 [4Fe-4S] cluster. The cluster is coordinated with 3 cysteines and an exchangeable S-adenosyl-L-methionine.</text>
</comment>
<dbReference type="Pfam" id="PF04055">
    <property type="entry name" value="Radical_SAM"/>
    <property type="match status" value="1"/>
</dbReference>
<comment type="subunit">
    <text evidence="8">Homodimer.</text>
</comment>
<dbReference type="UniPathway" id="UPA00391"/>
<protein>
    <recommendedName>
        <fullName evidence="8">7-carboxy-7-deazaguanine synthase</fullName>
        <shortName evidence="8">CDG synthase</shortName>
        <ecNumber evidence="8">4.3.99.3</ecNumber>
    </recommendedName>
    <alternativeName>
        <fullName evidence="8">Queuosine biosynthesis protein QueE</fullName>
    </alternativeName>
</protein>
<dbReference type="GO" id="GO:1904047">
    <property type="term" value="F:S-adenosyl-L-methionine binding"/>
    <property type="evidence" value="ECO:0007669"/>
    <property type="project" value="UniProtKB-UniRule"/>
</dbReference>
<name>F1TE88_9FIRM</name>
<dbReference type="CDD" id="cd01335">
    <property type="entry name" value="Radical_SAM"/>
    <property type="match status" value="1"/>
</dbReference>
<comment type="catalytic activity">
    <reaction evidence="8">
        <text>6-carboxy-5,6,7,8-tetrahydropterin + H(+) = 7-carboxy-7-carbaguanine + NH4(+)</text>
        <dbReference type="Rhea" id="RHEA:27974"/>
        <dbReference type="ChEBI" id="CHEBI:15378"/>
        <dbReference type="ChEBI" id="CHEBI:28938"/>
        <dbReference type="ChEBI" id="CHEBI:61032"/>
        <dbReference type="ChEBI" id="CHEBI:61036"/>
        <dbReference type="EC" id="4.3.99.3"/>
    </reaction>
</comment>
<feature type="binding site" evidence="8">
    <location>
        <position position="35"/>
    </location>
    <ligand>
        <name>substrate</name>
    </ligand>
</feature>
<comment type="function">
    <text evidence="8">Catalyzes the complex heterocyclic radical-mediated conversion of 6-carboxy-5,6,7,8-tetrahydropterin (CPH4) to 7-carboxy-7-deazaguanine (CDG), a step common to the biosynthetic pathways of all 7-deazapurine-containing compounds.</text>
</comment>
<keyword evidence="6 8" id="KW-0411">Iron-sulfur</keyword>
<reference evidence="10" key="2">
    <citation type="submission" date="2011-01" db="EMBL/GenBank/DDBJ databases">
        <title>The Non-contiguous Finished genome of Clostridium papyrosolvens.</title>
        <authorList>
            <person name="Lucas S."/>
            <person name="Copeland A."/>
            <person name="Lapidus A."/>
            <person name="Cheng J.-F."/>
            <person name="Goodwin L."/>
            <person name="Pitluck S."/>
            <person name="Misra M."/>
            <person name="Chertkov O."/>
            <person name="Detter J.C."/>
            <person name="Han C."/>
            <person name="Tapia R."/>
            <person name="Land M."/>
            <person name="Hauser L."/>
            <person name="Kyrpides N."/>
            <person name="Ivanova N."/>
            <person name="Pagani I."/>
            <person name="Mouttaki H."/>
            <person name="He Z."/>
            <person name="Zhou J."/>
            <person name="Hemme C.L."/>
            <person name="Woyke T."/>
        </authorList>
    </citation>
    <scope>NUCLEOTIDE SEQUENCE [LARGE SCALE GENOMIC DNA]</scope>
    <source>
        <strain evidence="10">DSM 2782</strain>
    </source>
</reference>
<dbReference type="Gene3D" id="3.20.20.70">
    <property type="entry name" value="Aldolase class I"/>
    <property type="match status" value="1"/>
</dbReference>
<evidence type="ECO:0000256" key="8">
    <source>
        <dbReference type="HAMAP-Rule" id="MF_00917"/>
    </source>
</evidence>
<feature type="binding site" evidence="8">
    <location>
        <position position="84"/>
    </location>
    <ligand>
        <name>S-adenosyl-L-methionine</name>
        <dbReference type="ChEBI" id="CHEBI:59789"/>
    </ligand>
</feature>
<evidence type="ECO:0000256" key="4">
    <source>
        <dbReference type="ARBA" id="ARBA00022842"/>
    </source>
</evidence>
<sequence length="249" mass="28151">MKLQDFEQRRIPIIEIFNSVSGEGISAGSVVTFVRAAGCNLRCNYCDTKYSYNELGNGIQVLKPDGIVNILESYNCKNVLCTGGEPLELNKAKRYLPLYLASKGFKVRIETNGSCPLYSKTELNDFAVDNISFLTLNYALDVKCPDSGMSNYNIYNENFELLGPEDEIKFIVGTRRDLKFAFETIKEYSNILSKTGVTINFLPVFGKLEAIEIVNMLKENNAYFEKYGLNVRLSLQIHKFIWPPEARGV</sequence>
<evidence type="ECO:0000256" key="7">
    <source>
        <dbReference type="ARBA" id="ARBA00023239"/>
    </source>
</evidence>
<feature type="binding site" evidence="8">
    <location>
        <begin position="45"/>
        <end position="47"/>
    </location>
    <ligand>
        <name>S-adenosyl-L-methionine</name>
        <dbReference type="ChEBI" id="CHEBI:59789"/>
    </ligand>
</feature>
<keyword evidence="8" id="KW-0671">Queuosine biosynthesis</keyword>
<dbReference type="InterPro" id="IPR024924">
    <property type="entry name" value="7-CO-7-deazaguanine_synth-like"/>
</dbReference>
<dbReference type="InterPro" id="IPR058240">
    <property type="entry name" value="rSAM_sf"/>
</dbReference>
<dbReference type="EMBL" id="ACXX02000009">
    <property type="protein sequence ID" value="EGD47054.1"/>
    <property type="molecule type" value="Genomic_DNA"/>
</dbReference>
<gene>
    <name evidence="8" type="primary">queE</name>
    <name evidence="10" type="ORF">Cpap_1446</name>
</gene>
<feature type="binding site" evidence="8">
    <location>
        <begin position="20"/>
        <end position="22"/>
    </location>
    <ligand>
        <name>substrate</name>
    </ligand>
</feature>
<keyword evidence="2 8" id="KW-0949">S-adenosyl-L-methionine</keyword>
<dbReference type="PROSITE" id="PS51918">
    <property type="entry name" value="RADICAL_SAM"/>
    <property type="match status" value="1"/>
</dbReference>
<evidence type="ECO:0000256" key="3">
    <source>
        <dbReference type="ARBA" id="ARBA00022723"/>
    </source>
</evidence>
<dbReference type="Proteomes" id="UP000003860">
    <property type="component" value="Unassembled WGS sequence"/>
</dbReference>
<comment type="cofactor">
    <cofactor evidence="8">
        <name>Mg(2+)</name>
        <dbReference type="ChEBI" id="CHEBI:18420"/>
    </cofactor>
</comment>
<keyword evidence="3 8" id="KW-0479">Metal-binding</keyword>
<feature type="domain" description="Radical SAM core" evidence="9">
    <location>
        <begin position="26"/>
        <end position="244"/>
    </location>
</feature>
<dbReference type="GO" id="GO:0051539">
    <property type="term" value="F:4 iron, 4 sulfur cluster binding"/>
    <property type="evidence" value="ECO:0007669"/>
    <property type="project" value="UniProtKB-UniRule"/>
</dbReference>
<dbReference type="RefSeq" id="WP_004620014.1">
    <property type="nucleotide sequence ID" value="NZ_ACXX02000009.1"/>
</dbReference>
<evidence type="ECO:0000256" key="6">
    <source>
        <dbReference type="ARBA" id="ARBA00023014"/>
    </source>
</evidence>
<comment type="cofactor">
    <cofactor evidence="8">
        <name>S-adenosyl-L-methionine</name>
        <dbReference type="ChEBI" id="CHEBI:59789"/>
    </cofactor>
    <text evidence="8">Binds 1 S-adenosyl-L-methionine per subunit.</text>
</comment>
<reference evidence="10" key="1">
    <citation type="submission" date="2009-07" db="EMBL/GenBank/DDBJ databases">
        <authorList>
            <consortium name="US DOE Joint Genome Institute (JGI-PGF)"/>
            <person name="Lucas S."/>
            <person name="Copeland A."/>
            <person name="Lapidus A."/>
            <person name="Glavina del Rio T."/>
            <person name="Tice H."/>
            <person name="Bruce D."/>
            <person name="Goodwin L."/>
            <person name="Pitluck S."/>
            <person name="Larimer F."/>
            <person name="Land M.L."/>
            <person name="Mouttaki H."/>
            <person name="He Z."/>
            <person name="Zhou J."/>
            <person name="Hemme C.L."/>
        </authorList>
    </citation>
    <scope>NUCLEOTIDE SEQUENCE [LARGE SCALE GENOMIC DNA]</scope>
    <source>
        <strain evidence="10">DSM 2782</strain>
    </source>
</reference>
<dbReference type="HAMAP" id="MF_00917">
    <property type="entry name" value="QueE"/>
    <property type="match status" value="1"/>
</dbReference>
<feature type="binding site" evidence="8">
    <location>
        <position position="43"/>
    </location>
    <ligand>
        <name>[4Fe-4S] cluster</name>
        <dbReference type="ChEBI" id="CHEBI:49883"/>
        <note>4Fe-4S-S-AdoMet</note>
    </ligand>
</feature>
<keyword evidence="5 8" id="KW-0408">Iron</keyword>
<comment type="similarity">
    <text evidence="8">Belongs to the radical SAM superfamily. 7-carboxy-7-deazaguanine synthase family.</text>
</comment>
<evidence type="ECO:0000256" key="5">
    <source>
        <dbReference type="ARBA" id="ARBA00023004"/>
    </source>
</evidence>
<dbReference type="InterPro" id="IPR007197">
    <property type="entry name" value="rSAM"/>
</dbReference>
<evidence type="ECO:0000256" key="2">
    <source>
        <dbReference type="ARBA" id="ARBA00022691"/>
    </source>
</evidence>
<keyword evidence="1 8" id="KW-0004">4Fe-4S</keyword>
<dbReference type="OrthoDB" id="9792276at2"/>
<keyword evidence="7 8" id="KW-0456">Lyase</keyword>
<comment type="caution">
    <text evidence="8">Lacks conserved residue(s) required for the propagation of feature annotation.</text>
</comment>
<dbReference type="STRING" id="588581.Cpap_1446"/>
<dbReference type="AlphaFoldDB" id="F1TE88"/>
<feature type="binding site" evidence="8">
    <location>
        <position position="82"/>
    </location>
    <ligand>
        <name>substrate</name>
    </ligand>
</feature>
<dbReference type="EC" id="4.3.99.3" evidence="8"/>
<evidence type="ECO:0000256" key="1">
    <source>
        <dbReference type="ARBA" id="ARBA00022485"/>
    </source>
</evidence>
<dbReference type="GO" id="GO:0000287">
    <property type="term" value="F:magnesium ion binding"/>
    <property type="evidence" value="ECO:0007669"/>
    <property type="project" value="UniProtKB-UniRule"/>
</dbReference>
<evidence type="ECO:0000259" key="9">
    <source>
        <dbReference type="PROSITE" id="PS51918"/>
    </source>
</evidence>
<dbReference type="PANTHER" id="PTHR42836">
    <property type="entry name" value="7-CARBOXY-7-DEAZAGUANINE SYNTHASE"/>
    <property type="match status" value="1"/>
</dbReference>